<protein>
    <submittedName>
        <fullName evidence="1">Uncharacterized protein</fullName>
    </submittedName>
</protein>
<organism evidence="1 2">
    <name type="scientific">Hyphodiscus hymeniophilus</name>
    <dbReference type="NCBI Taxonomy" id="353542"/>
    <lineage>
        <taxon>Eukaryota</taxon>
        <taxon>Fungi</taxon>
        <taxon>Dikarya</taxon>
        <taxon>Ascomycota</taxon>
        <taxon>Pezizomycotina</taxon>
        <taxon>Leotiomycetes</taxon>
        <taxon>Helotiales</taxon>
        <taxon>Hyphodiscaceae</taxon>
        <taxon>Hyphodiscus</taxon>
    </lineage>
</organism>
<proteinExistence type="predicted"/>
<dbReference type="AlphaFoldDB" id="A0A9P6VN98"/>
<keyword evidence="2" id="KW-1185">Reference proteome</keyword>
<name>A0A9P6VN98_9HELO</name>
<gene>
    <name evidence="1" type="ORF">D0Z07_1515</name>
</gene>
<evidence type="ECO:0000313" key="1">
    <source>
        <dbReference type="EMBL" id="KAG0651531.1"/>
    </source>
</evidence>
<dbReference type="Pfam" id="PF11951">
    <property type="entry name" value="Fungal_trans_2"/>
    <property type="match status" value="1"/>
</dbReference>
<comment type="caution">
    <text evidence="1">The sequence shown here is derived from an EMBL/GenBank/DDBJ whole genome shotgun (WGS) entry which is preliminary data.</text>
</comment>
<evidence type="ECO:0000313" key="2">
    <source>
        <dbReference type="Proteomes" id="UP000785200"/>
    </source>
</evidence>
<sequence length="484" mass="54051">MVYEALLTISAGHKSALGTCLKNTEEATKWKVVGLSAYGKTLSMVARSLQQEYKEEERAVLVVLLLLTYFECFMENPNGALRHLWAAIQLLQKSEGRLSGIDLAEMVPVQDVVLRLDFLAQKLVPYACSSLVRTSDLAFMHAPFWNRSTAEFPGIVRPDPVTTEGHSLVRLVGGHNTISKVVWGGWYPKDDRPHREELMGFYDEMLLWKSTSPATFAAYTNLDEDQPSSMEDFYALPIPPEPLPSSSSEAALNIVMFNGYLGCALAMIASTEEDSTAREMEIFRLAYQNMRICAGLIHGSYKPVEALNMGVSMFLYHGFRRCYSKEWQAWTHTALQALPHEGLSSGLAFANTLEIMDQVHQAQLYHVPSPSIAVQHRSPLGSICERLVPMLMPRGDDGRFTAFYLRYGTSAEDSDERAVRILAKATWEQDGNGMMHSLKLDNYGLAESHTLDSTTMFAPWRQSVEHGWHGFLSPSNLGRVAPVG</sequence>
<accession>A0A9P6VN98</accession>
<dbReference type="Proteomes" id="UP000785200">
    <property type="component" value="Unassembled WGS sequence"/>
</dbReference>
<dbReference type="OrthoDB" id="2593732at2759"/>
<dbReference type="EMBL" id="VNKQ01000004">
    <property type="protein sequence ID" value="KAG0651531.1"/>
    <property type="molecule type" value="Genomic_DNA"/>
</dbReference>
<dbReference type="InterPro" id="IPR021858">
    <property type="entry name" value="Fun_TF"/>
</dbReference>
<reference evidence="1" key="1">
    <citation type="submission" date="2019-07" db="EMBL/GenBank/DDBJ databases">
        <title>Hyphodiscus hymeniophilus genome sequencing and assembly.</title>
        <authorList>
            <person name="Kramer G."/>
            <person name="Nodwell J."/>
        </authorList>
    </citation>
    <scope>NUCLEOTIDE SEQUENCE</scope>
    <source>
        <strain evidence="1">ATCC 34498</strain>
    </source>
</reference>